<keyword evidence="4" id="KW-0539">Nucleus</keyword>
<evidence type="ECO:0000259" key="7">
    <source>
        <dbReference type="PROSITE" id="PS50157"/>
    </source>
</evidence>
<dbReference type="InterPro" id="IPR052127">
    <property type="entry name" value="STE12_transcription_factor"/>
</dbReference>
<feature type="compositionally biased region" description="Polar residues" evidence="6">
    <location>
        <begin position="331"/>
        <end position="341"/>
    </location>
</feature>
<evidence type="ECO:0000256" key="2">
    <source>
        <dbReference type="ARBA" id="ARBA00023015"/>
    </source>
</evidence>
<feature type="region of interest" description="Disordered" evidence="6">
    <location>
        <begin position="321"/>
        <end position="341"/>
    </location>
</feature>
<feature type="compositionally biased region" description="Low complexity" evidence="6">
    <location>
        <begin position="44"/>
        <end position="65"/>
    </location>
</feature>
<dbReference type="SUPFAM" id="SSF57667">
    <property type="entry name" value="beta-beta-alpha zinc fingers"/>
    <property type="match status" value="1"/>
</dbReference>
<feature type="compositionally biased region" description="Polar residues" evidence="6">
    <location>
        <begin position="544"/>
        <end position="559"/>
    </location>
</feature>
<evidence type="ECO:0000256" key="6">
    <source>
        <dbReference type="SAM" id="MobiDB-lite"/>
    </source>
</evidence>
<feature type="domain" description="C2H2-type" evidence="7">
    <location>
        <begin position="585"/>
        <end position="613"/>
    </location>
</feature>
<reference evidence="8" key="1">
    <citation type="submission" date="2022-08" db="EMBL/GenBank/DDBJ databases">
        <authorList>
            <person name="Byrne P K."/>
        </authorList>
    </citation>
    <scope>NUCLEOTIDE SEQUENCE</scope>
    <source>
        <strain evidence="8">UCD650</strain>
    </source>
</reference>
<dbReference type="PANTHER" id="PTHR47427">
    <property type="entry name" value="PROTEIN STE12"/>
    <property type="match status" value="1"/>
</dbReference>
<feature type="domain" description="C2H2-type" evidence="7">
    <location>
        <begin position="614"/>
        <end position="641"/>
    </location>
</feature>
<name>A0ABN8VG41_SACEU</name>
<evidence type="ECO:0000256" key="1">
    <source>
        <dbReference type="ARBA" id="ARBA00004123"/>
    </source>
</evidence>
<gene>
    <name evidence="8" type="primary">U6500K01580</name>
    <name evidence="8" type="ORF">SEUBUCD650_0K01580</name>
</gene>
<dbReference type="PANTHER" id="PTHR47427:SF1">
    <property type="entry name" value="PROTEIN STE12"/>
    <property type="match status" value="1"/>
</dbReference>
<keyword evidence="2" id="KW-0805">Transcription regulation</keyword>
<protein>
    <recommendedName>
        <fullName evidence="7">C2H2-type domain-containing protein</fullName>
    </recommendedName>
</protein>
<organism evidence="8 9">
    <name type="scientific">Saccharomyces eubayanus</name>
    <name type="common">Yeast</name>
    <dbReference type="NCBI Taxonomy" id="1080349"/>
    <lineage>
        <taxon>Eukaryota</taxon>
        <taxon>Fungi</taxon>
        <taxon>Dikarya</taxon>
        <taxon>Ascomycota</taxon>
        <taxon>Saccharomycotina</taxon>
        <taxon>Saccharomycetes</taxon>
        <taxon>Saccharomycetales</taxon>
        <taxon>Saccharomycetaceae</taxon>
        <taxon>Saccharomyces</taxon>
    </lineage>
</organism>
<dbReference type="PROSITE" id="PS00028">
    <property type="entry name" value="ZINC_FINGER_C2H2_1"/>
    <property type="match status" value="2"/>
</dbReference>
<keyword evidence="5" id="KW-0863">Zinc-finger</keyword>
<keyword evidence="5" id="KW-0862">Zinc</keyword>
<proteinExistence type="predicted"/>
<evidence type="ECO:0000313" key="9">
    <source>
        <dbReference type="Proteomes" id="UP001152964"/>
    </source>
</evidence>
<feature type="region of interest" description="Disordered" evidence="6">
    <location>
        <begin position="520"/>
        <end position="567"/>
    </location>
</feature>
<feature type="region of interest" description="Disordered" evidence="6">
    <location>
        <begin position="227"/>
        <end position="250"/>
    </location>
</feature>
<evidence type="ECO:0000256" key="5">
    <source>
        <dbReference type="PROSITE-ProRule" id="PRU00042"/>
    </source>
</evidence>
<evidence type="ECO:0000256" key="3">
    <source>
        <dbReference type="ARBA" id="ARBA00023163"/>
    </source>
</evidence>
<dbReference type="Pfam" id="PF00096">
    <property type="entry name" value="zf-C2H2"/>
    <property type="match status" value="2"/>
</dbReference>
<evidence type="ECO:0000256" key="4">
    <source>
        <dbReference type="ARBA" id="ARBA00023242"/>
    </source>
</evidence>
<dbReference type="Gene3D" id="3.30.160.60">
    <property type="entry name" value="Classic Zinc Finger"/>
    <property type="match status" value="2"/>
</dbReference>
<keyword evidence="3" id="KW-0804">Transcription</keyword>
<keyword evidence="5" id="KW-0479">Metal-binding</keyword>
<accession>A0ABN8VG41</accession>
<dbReference type="InterPro" id="IPR036236">
    <property type="entry name" value="Znf_C2H2_sf"/>
</dbReference>
<evidence type="ECO:0000313" key="8">
    <source>
        <dbReference type="EMBL" id="CAI1543407.1"/>
    </source>
</evidence>
<dbReference type="Proteomes" id="UP001152964">
    <property type="component" value="Chromosome 11"/>
</dbReference>
<sequence>MLAFGPKNGLIPSEKDFPRHTISKKQEDSSMLTGSTGLVDPVLNTTNDSVSSSSNDTSANNSISSPEYTFGQFSMDSPHRTDVTNTPFLTTTTNTTANNSLMNLKDTAALPMNWKWKNSNNMQFLNGIENESGNDNGNKDGDDKVCLSIATPHALNEELKNLEQLEKVFSPMSSANNSNFKENIELSPHQHTTSPKAKTLEAEPSIYSNFFLDAKFPNNSNVSAESNDNYYSLDDANNNSSNNNNNNNSMQSILEDFVSSEEALKFMPDTSSDTRRYSEVVTSSFPSMTDSRNSISHSIEFWNLNHKNYNNRKSTQQIIPEDTTTERRDSTISPTTTANNPDPTFKLLDHNVSQVLNGYSMDFSKDAGVTKPKNTSFSSNRIYNNGNNKKNQRASLPLIHDIESFANDTVMTNPLSYSASFFSEENDDDMFAKVNYNSLDAAAMSTYDRDADPFNIIKSPTQDQQFIKPSMMLSDNASAAAKLATSGVDNLNTAPAFQRKSYDISMNPSFKLIPNNHIHHAAHHQQQSTKQASVSPNLRRRKSSSITLSPNISHNNNNGKIPVQPRKRKSIATIDQNNYDKNKPFNCKDCEKAFRRSEHLKRHIRSVHSAERPFACMFCEKKFSRSDNLSQHLKTHKKHGDF</sequence>
<feature type="compositionally biased region" description="Low complexity" evidence="6">
    <location>
        <begin position="227"/>
        <end position="249"/>
    </location>
</feature>
<keyword evidence="9" id="KW-1185">Reference proteome</keyword>
<dbReference type="InterPro" id="IPR013087">
    <property type="entry name" value="Znf_C2H2_type"/>
</dbReference>
<feature type="region of interest" description="Disordered" evidence="6">
    <location>
        <begin position="24"/>
        <end position="66"/>
    </location>
</feature>
<dbReference type="PROSITE" id="PS50157">
    <property type="entry name" value="ZINC_FINGER_C2H2_2"/>
    <property type="match status" value="2"/>
</dbReference>
<dbReference type="SMART" id="SM00355">
    <property type="entry name" value="ZnF_C2H2"/>
    <property type="match status" value="2"/>
</dbReference>
<comment type="subcellular location">
    <subcellularLocation>
        <location evidence="1">Nucleus</location>
    </subcellularLocation>
</comment>
<dbReference type="EMBL" id="OX291501">
    <property type="protein sequence ID" value="CAI1543407.1"/>
    <property type="molecule type" value="Genomic_DNA"/>
</dbReference>